<proteinExistence type="predicted"/>
<feature type="compositionally biased region" description="Low complexity" evidence="1">
    <location>
        <begin position="88"/>
        <end position="98"/>
    </location>
</feature>
<accession>A0A9Q1FPT2</accession>
<dbReference type="AlphaFoldDB" id="A0A9Q1FPT2"/>
<evidence type="ECO:0000256" key="1">
    <source>
        <dbReference type="SAM" id="MobiDB-lite"/>
    </source>
</evidence>
<keyword evidence="3" id="KW-1185">Reference proteome</keyword>
<protein>
    <submittedName>
        <fullName evidence="2">Uncharacterized protein</fullName>
    </submittedName>
</protein>
<feature type="compositionally biased region" description="Basic residues" evidence="1">
    <location>
        <begin position="214"/>
        <end position="223"/>
    </location>
</feature>
<evidence type="ECO:0000313" key="2">
    <source>
        <dbReference type="EMBL" id="KAJ8363956.1"/>
    </source>
</evidence>
<feature type="region of interest" description="Disordered" evidence="1">
    <location>
        <begin position="1"/>
        <end position="254"/>
    </location>
</feature>
<sequence>MSLSIPGSFGSDWTAGCSAPIEAISGRGSRSGGPRSSGGARRKTSPSLITPQKKPSRRRAGQGQSGLALSAVMDGHSSQNRHPPPTPAAATQSPAPHSLHNEGRLSRQPGPGKRGSAPGSAHSELGGCAGNGQGSGGGTGPDTAARRSASPAQGRLLMSPVALRSSEPAAPETEGSRPLPMRSQYITPGPARHKQRSRLPIARRFRSAWERSASRKCQRRRTARGGSEASRTARPVPLAEGGQDADESPLNTDLSRSVQNATALRWSGLVLHLDLPCTRAISTVRTGLHAQPPGRQPQDPWEWSHD</sequence>
<reference evidence="2" key="1">
    <citation type="journal article" date="2023" name="Science">
        <title>Genome structures resolve the early diversification of teleost fishes.</title>
        <authorList>
            <person name="Parey E."/>
            <person name="Louis A."/>
            <person name="Montfort J."/>
            <person name="Bouchez O."/>
            <person name="Roques C."/>
            <person name="Iampietro C."/>
            <person name="Lluch J."/>
            <person name="Castinel A."/>
            <person name="Donnadieu C."/>
            <person name="Desvignes T."/>
            <person name="Floi Bucao C."/>
            <person name="Jouanno E."/>
            <person name="Wen M."/>
            <person name="Mejri S."/>
            <person name="Dirks R."/>
            <person name="Jansen H."/>
            <person name="Henkel C."/>
            <person name="Chen W.J."/>
            <person name="Zahm M."/>
            <person name="Cabau C."/>
            <person name="Klopp C."/>
            <person name="Thompson A.W."/>
            <person name="Robinson-Rechavi M."/>
            <person name="Braasch I."/>
            <person name="Lecointre G."/>
            <person name="Bobe J."/>
            <person name="Postlethwait J.H."/>
            <person name="Berthelot C."/>
            <person name="Roest Crollius H."/>
            <person name="Guiguen Y."/>
        </authorList>
    </citation>
    <scope>NUCLEOTIDE SEQUENCE</scope>
    <source>
        <strain evidence="2">WJC10195</strain>
    </source>
</reference>
<feature type="compositionally biased region" description="Basic residues" evidence="1">
    <location>
        <begin position="191"/>
        <end position="206"/>
    </location>
</feature>
<evidence type="ECO:0000313" key="3">
    <source>
        <dbReference type="Proteomes" id="UP001152622"/>
    </source>
</evidence>
<dbReference type="Proteomes" id="UP001152622">
    <property type="component" value="Chromosome 4"/>
</dbReference>
<comment type="caution">
    <text evidence="2">The sequence shown here is derived from an EMBL/GenBank/DDBJ whole genome shotgun (WGS) entry which is preliminary data.</text>
</comment>
<name>A0A9Q1FPT2_SYNKA</name>
<dbReference type="EMBL" id="JAINUF010000004">
    <property type="protein sequence ID" value="KAJ8363956.1"/>
    <property type="molecule type" value="Genomic_DNA"/>
</dbReference>
<gene>
    <name evidence="2" type="ORF">SKAU_G00127870</name>
</gene>
<organism evidence="2 3">
    <name type="scientific">Synaphobranchus kaupii</name>
    <name type="common">Kaup's arrowtooth eel</name>
    <dbReference type="NCBI Taxonomy" id="118154"/>
    <lineage>
        <taxon>Eukaryota</taxon>
        <taxon>Metazoa</taxon>
        <taxon>Chordata</taxon>
        <taxon>Craniata</taxon>
        <taxon>Vertebrata</taxon>
        <taxon>Euteleostomi</taxon>
        <taxon>Actinopterygii</taxon>
        <taxon>Neopterygii</taxon>
        <taxon>Teleostei</taxon>
        <taxon>Anguilliformes</taxon>
        <taxon>Synaphobranchidae</taxon>
        <taxon>Synaphobranchus</taxon>
    </lineage>
</organism>
<feature type="compositionally biased region" description="Gly residues" evidence="1">
    <location>
        <begin position="127"/>
        <end position="140"/>
    </location>
</feature>
<feature type="compositionally biased region" description="Low complexity" evidence="1">
    <location>
        <begin position="25"/>
        <end position="39"/>
    </location>
</feature>